<organism evidence="2">
    <name type="scientific">Laccaria bicolor (strain S238N-H82 / ATCC MYA-4686)</name>
    <name type="common">Bicoloured deceiver</name>
    <name type="synonym">Laccaria laccata var. bicolor</name>
    <dbReference type="NCBI Taxonomy" id="486041"/>
    <lineage>
        <taxon>Eukaryota</taxon>
        <taxon>Fungi</taxon>
        <taxon>Dikarya</taxon>
        <taxon>Basidiomycota</taxon>
        <taxon>Agaricomycotina</taxon>
        <taxon>Agaricomycetes</taxon>
        <taxon>Agaricomycetidae</taxon>
        <taxon>Agaricales</taxon>
        <taxon>Agaricineae</taxon>
        <taxon>Hydnangiaceae</taxon>
        <taxon>Laccaria</taxon>
    </lineage>
</organism>
<accession>B0DL02</accession>
<name>B0DL02_LACBS</name>
<dbReference type="GeneID" id="6080263"/>
<gene>
    <name evidence="1" type="ORF">LACBIDRAFT_304124</name>
</gene>
<dbReference type="KEGG" id="lbc:LACBIDRAFT_304124"/>
<dbReference type="AlphaFoldDB" id="B0DL02"/>
<sequence length="98" mass="10929">MCPEQSCPGWGSTFCPDWLPADLRKSKFFVRIGNRPFLLLTGVLPPCERSLFIILQLAPLAYPCRQCHTALARGRLERAFAPMGFVSNILGSCFEPKA</sequence>
<protein>
    <submittedName>
        <fullName evidence="1">Predicted protein</fullName>
    </submittedName>
</protein>
<dbReference type="RefSeq" id="XP_001884562.1">
    <property type="nucleotide sequence ID" value="XM_001884527.1"/>
</dbReference>
<dbReference type="HOGENOM" id="CLU_2333954_0_0_1"/>
<evidence type="ECO:0000313" key="1">
    <source>
        <dbReference type="EMBL" id="EDR04738.1"/>
    </source>
</evidence>
<dbReference type="InParanoid" id="B0DL02"/>
<proteinExistence type="predicted"/>
<dbReference type="EMBL" id="DS547116">
    <property type="protein sequence ID" value="EDR04738.1"/>
    <property type="molecule type" value="Genomic_DNA"/>
</dbReference>
<dbReference type="Proteomes" id="UP000001194">
    <property type="component" value="Unassembled WGS sequence"/>
</dbReference>
<evidence type="ECO:0000313" key="2">
    <source>
        <dbReference type="Proteomes" id="UP000001194"/>
    </source>
</evidence>
<reference evidence="1 2" key="1">
    <citation type="journal article" date="2008" name="Nature">
        <title>The genome of Laccaria bicolor provides insights into mycorrhizal symbiosis.</title>
        <authorList>
            <person name="Martin F."/>
            <person name="Aerts A."/>
            <person name="Ahren D."/>
            <person name="Brun A."/>
            <person name="Danchin E.G.J."/>
            <person name="Duchaussoy F."/>
            <person name="Gibon J."/>
            <person name="Kohler A."/>
            <person name="Lindquist E."/>
            <person name="Pereda V."/>
            <person name="Salamov A."/>
            <person name="Shapiro H.J."/>
            <person name="Wuyts J."/>
            <person name="Blaudez D."/>
            <person name="Buee M."/>
            <person name="Brokstein P."/>
            <person name="Canbaeck B."/>
            <person name="Cohen D."/>
            <person name="Courty P.E."/>
            <person name="Coutinho P.M."/>
            <person name="Delaruelle C."/>
            <person name="Detter J.C."/>
            <person name="Deveau A."/>
            <person name="DiFazio S."/>
            <person name="Duplessis S."/>
            <person name="Fraissinet-Tachet L."/>
            <person name="Lucic E."/>
            <person name="Frey-Klett P."/>
            <person name="Fourrey C."/>
            <person name="Feussner I."/>
            <person name="Gay G."/>
            <person name="Grimwood J."/>
            <person name="Hoegger P.J."/>
            <person name="Jain P."/>
            <person name="Kilaru S."/>
            <person name="Labbe J."/>
            <person name="Lin Y.C."/>
            <person name="Legue V."/>
            <person name="Le Tacon F."/>
            <person name="Marmeisse R."/>
            <person name="Melayah D."/>
            <person name="Montanini B."/>
            <person name="Muratet M."/>
            <person name="Nehls U."/>
            <person name="Niculita-Hirzel H."/>
            <person name="Oudot-Le Secq M.P."/>
            <person name="Peter M."/>
            <person name="Quesneville H."/>
            <person name="Rajashekar B."/>
            <person name="Reich M."/>
            <person name="Rouhier N."/>
            <person name="Schmutz J."/>
            <person name="Yin T."/>
            <person name="Chalot M."/>
            <person name="Henrissat B."/>
            <person name="Kuees U."/>
            <person name="Lucas S."/>
            <person name="Van de Peer Y."/>
            <person name="Podila G.K."/>
            <person name="Polle A."/>
            <person name="Pukkila P.J."/>
            <person name="Richardson P.M."/>
            <person name="Rouze P."/>
            <person name="Sanders I.R."/>
            <person name="Stajich J.E."/>
            <person name="Tunlid A."/>
            <person name="Tuskan G."/>
            <person name="Grigoriev I.V."/>
        </authorList>
    </citation>
    <scope>NUCLEOTIDE SEQUENCE [LARGE SCALE GENOMIC DNA]</scope>
    <source>
        <strain evidence="2">S238N-H82 / ATCC MYA-4686</strain>
    </source>
</reference>
<keyword evidence="2" id="KW-1185">Reference proteome</keyword>